<comment type="caution">
    <text evidence="1">The sequence shown here is derived from an EMBL/GenBank/DDBJ whole genome shotgun (WGS) entry which is preliminary data.</text>
</comment>
<organism evidence="1 2">
    <name type="scientific">Streptomyces acidiscabies</name>
    <dbReference type="NCBI Taxonomy" id="42234"/>
    <lineage>
        <taxon>Bacteria</taxon>
        <taxon>Bacillati</taxon>
        <taxon>Actinomycetota</taxon>
        <taxon>Actinomycetes</taxon>
        <taxon>Kitasatosporales</taxon>
        <taxon>Streptomycetaceae</taxon>
        <taxon>Streptomyces</taxon>
    </lineage>
</organism>
<accession>A0A0L0KKX0</accession>
<dbReference type="EMBL" id="JPPY01000044">
    <property type="protein sequence ID" value="KND38471.1"/>
    <property type="molecule type" value="Genomic_DNA"/>
</dbReference>
<evidence type="ECO:0000313" key="1">
    <source>
        <dbReference type="EMBL" id="KND38471.1"/>
    </source>
</evidence>
<protein>
    <submittedName>
        <fullName evidence="1">Uncharacterized protein</fullName>
    </submittedName>
</protein>
<reference evidence="2" key="1">
    <citation type="submission" date="2014-07" db="EMBL/GenBank/DDBJ databases">
        <title>Genome sequencing of plant-pathogenic Streptomyces species.</title>
        <authorList>
            <person name="Harrison J."/>
            <person name="Sapp M."/>
            <person name="Thwaites R."/>
            <person name="Studholme D.J."/>
        </authorList>
    </citation>
    <scope>NUCLEOTIDE SEQUENCE [LARGE SCALE GENOMIC DNA]</scope>
    <source>
        <strain evidence="2">NCPPB 4445</strain>
    </source>
</reference>
<dbReference type="AlphaFoldDB" id="A0A0L0KKX0"/>
<sequence length="64" mass="7320">MSRYGWYSHTHNSFLTKDGKIISLHKDYIDLEEDFTPDDPEVLEACPLPEGAEYVDLHHLTSAA</sequence>
<gene>
    <name evidence="1" type="ORF">IQ63_07500</name>
</gene>
<dbReference type="PATRIC" id="fig|42234.21.peg.1546"/>
<dbReference type="RefSeq" id="WP_050369922.1">
    <property type="nucleotide sequence ID" value="NZ_KQ257806.1"/>
</dbReference>
<name>A0A0L0KKX0_9ACTN</name>
<dbReference type="Proteomes" id="UP000037151">
    <property type="component" value="Unassembled WGS sequence"/>
</dbReference>
<proteinExistence type="predicted"/>
<evidence type="ECO:0000313" key="2">
    <source>
        <dbReference type="Proteomes" id="UP000037151"/>
    </source>
</evidence>